<dbReference type="EMBL" id="JAFIRR010000028">
    <property type="protein sequence ID" value="MCO6415489.1"/>
    <property type="molecule type" value="Genomic_DNA"/>
</dbReference>
<proteinExistence type="predicted"/>
<protein>
    <recommendedName>
        <fullName evidence="5">Energy transducer TonB</fullName>
    </recommendedName>
</protein>
<reference evidence="3 4" key="1">
    <citation type="submission" date="2021-12" db="EMBL/GenBank/DDBJ databases">
        <title>Siccirubricoccus leaddurans sp. nov., a high concentration Zn2+ tolerance bacterium.</title>
        <authorList>
            <person name="Cao Y."/>
        </authorList>
    </citation>
    <scope>NUCLEOTIDE SEQUENCE [LARGE SCALE GENOMIC DNA]</scope>
    <source>
        <strain evidence="3 4">KC 17139</strain>
    </source>
</reference>
<feature type="region of interest" description="Disordered" evidence="1">
    <location>
        <begin position="67"/>
        <end position="132"/>
    </location>
</feature>
<feature type="compositionally biased region" description="Pro residues" evidence="1">
    <location>
        <begin position="78"/>
        <end position="132"/>
    </location>
</feature>
<gene>
    <name evidence="3" type="ORF">JYK14_04765</name>
</gene>
<evidence type="ECO:0000313" key="3">
    <source>
        <dbReference type="EMBL" id="MCO6415489.1"/>
    </source>
</evidence>
<feature type="non-terminal residue" evidence="3">
    <location>
        <position position="132"/>
    </location>
</feature>
<evidence type="ECO:0008006" key="5">
    <source>
        <dbReference type="Google" id="ProtNLM"/>
    </source>
</evidence>
<sequence length="132" mass="13050">MNGLAASGSRPALPSGQGRVAVWAPALSFALHAAALAALLLWLDRTLPPAPEEAALAMVFEPAAEDALAAPEEGMTPEAPPPPAEVAAPPAPPEAAPPPPPPSQAAPPPVPEPPSPRMAALPPPPEAAPAPP</sequence>
<dbReference type="RefSeq" id="WP_252952088.1">
    <property type="nucleotide sequence ID" value="NZ_JAFIRR010000028.1"/>
</dbReference>
<keyword evidence="2" id="KW-0472">Membrane</keyword>
<dbReference type="Proteomes" id="UP001523392">
    <property type="component" value="Unassembled WGS sequence"/>
</dbReference>
<name>A0ABT1D0T1_9PROT</name>
<keyword evidence="2" id="KW-1133">Transmembrane helix</keyword>
<accession>A0ABT1D0T1</accession>
<comment type="caution">
    <text evidence="3">The sequence shown here is derived from an EMBL/GenBank/DDBJ whole genome shotgun (WGS) entry which is preliminary data.</text>
</comment>
<evidence type="ECO:0000256" key="2">
    <source>
        <dbReference type="SAM" id="Phobius"/>
    </source>
</evidence>
<feature type="transmembrane region" description="Helical" evidence="2">
    <location>
        <begin position="20"/>
        <end position="43"/>
    </location>
</feature>
<evidence type="ECO:0000313" key="4">
    <source>
        <dbReference type="Proteomes" id="UP001523392"/>
    </source>
</evidence>
<keyword evidence="4" id="KW-1185">Reference proteome</keyword>
<keyword evidence="2" id="KW-0812">Transmembrane</keyword>
<feature type="compositionally biased region" description="Low complexity" evidence="1">
    <location>
        <begin position="67"/>
        <end position="77"/>
    </location>
</feature>
<organism evidence="3 4">
    <name type="scientific">Siccirubricoccus soli</name>
    <dbReference type="NCBI Taxonomy" id="2899147"/>
    <lineage>
        <taxon>Bacteria</taxon>
        <taxon>Pseudomonadati</taxon>
        <taxon>Pseudomonadota</taxon>
        <taxon>Alphaproteobacteria</taxon>
        <taxon>Acetobacterales</taxon>
        <taxon>Roseomonadaceae</taxon>
        <taxon>Siccirubricoccus</taxon>
    </lineage>
</organism>
<evidence type="ECO:0000256" key="1">
    <source>
        <dbReference type="SAM" id="MobiDB-lite"/>
    </source>
</evidence>